<dbReference type="Gene3D" id="1.10.260.40">
    <property type="entry name" value="lambda repressor-like DNA-binding domains"/>
    <property type="match status" value="1"/>
</dbReference>
<name>H0R534_9ACTN</name>
<comment type="caution">
    <text evidence="1">The sequence shown here is derived from an EMBL/GenBank/DDBJ whole genome shotgun (WGS) entry which is preliminary data.</text>
</comment>
<evidence type="ECO:0000313" key="1">
    <source>
        <dbReference type="EMBL" id="GAB20185.1"/>
    </source>
</evidence>
<organism evidence="1 2">
    <name type="scientific">Gordonia effusa NBRC 100432</name>
    <dbReference type="NCBI Taxonomy" id="1077974"/>
    <lineage>
        <taxon>Bacteria</taxon>
        <taxon>Bacillati</taxon>
        <taxon>Actinomycetota</taxon>
        <taxon>Actinomycetes</taxon>
        <taxon>Mycobacteriales</taxon>
        <taxon>Gordoniaceae</taxon>
        <taxon>Gordonia</taxon>
    </lineage>
</organism>
<proteinExistence type="predicted"/>
<dbReference type="InterPro" id="IPR010982">
    <property type="entry name" value="Lambda_DNA-bd_dom_sf"/>
</dbReference>
<dbReference type="RefSeq" id="WP_007319520.1">
    <property type="nucleotide sequence ID" value="NZ_BAEH01000106.1"/>
</dbReference>
<protein>
    <submittedName>
        <fullName evidence="1">Uncharacterized protein</fullName>
    </submittedName>
</protein>
<dbReference type="AlphaFoldDB" id="H0R534"/>
<accession>H0R534</accession>
<sequence length="221" mass="23897">MINATPISQILGNNVKQMRTAAGYNGDALARELRDFGPWTTSRVSDLELGRVSPTAATLYAVAHGMSRLLDRTVLVADLLHDDGYAEVGKLAIKSTALAAAFAGEPTTLILADHRDTRPNETDSDYFANYRGPEMSRDENRALVEASGEPETKIAKSLGISDKELAGWSHKLWGKIFSARRDDLVDANANAQKRGQVSRRLKAELKAEIASASQPTTGVST</sequence>
<dbReference type="EMBL" id="BAEH01000106">
    <property type="protein sequence ID" value="GAB20185.1"/>
    <property type="molecule type" value="Genomic_DNA"/>
</dbReference>
<dbReference type="eggNOG" id="ENOG5031YHW">
    <property type="taxonomic scope" value="Bacteria"/>
</dbReference>
<dbReference type="STRING" id="1077974.GOEFS_106_00820"/>
<reference evidence="1 2" key="1">
    <citation type="submission" date="2011-12" db="EMBL/GenBank/DDBJ databases">
        <title>Whole genome shotgun sequence of Gordonia effusa NBRC 100432.</title>
        <authorList>
            <person name="Yoshida I."/>
            <person name="Takarada H."/>
            <person name="Hosoyama A."/>
            <person name="Tsuchikane K."/>
            <person name="Katsumata H."/>
            <person name="Yamazaki S."/>
            <person name="Fujita N."/>
        </authorList>
    </citation>
    <scope>NUCLEOTIDE SEQUENCE [LARGE SCALE GENOMIC DNA]</scope>
    <source>
        <strain evidence="1 2">NBRC 100432</strain>
    </source>
</reference>
<dbReference type="OrthoDB" id="5117551at2"/>
<dbReference type="SUPFAM" id="SSF47413">
    <property type="entry name" value="lambda repressor-like DNA-binding domains"/>
    <property type="match status" value="1"/>
</dbReference>
<evidence type="ECO:0000313" key="2">
    <source>
        <dbReference type="Proteomes" id="UP000035034"/>
    </source>
</evidence>
<keyword evidence="2" id="KW-1185">Reference proteome</keyword>
<gene>
    <name evidence="1" type="ORF">GOEFS_106_00820</name>
</gene>
<dbReference type="Proteomes" id="UP000035034">
    <property type="component" value="Unassembled WGS sequence"/>
</dbReference>
<dbReference type="GO" id="GO:0003677">
    <property type="term" value="F:DNA binding"/>
    <property type="evidence" value="ECO:0007669"/>
    <property type="project" value="InterPro"/>
</dbReference>